<proteinExistence type="predicted"/>
<dbReference type="Proteomes" id="UP000762676">
    <property type="component" value="Unassembled WGS sequence"/>
</dbReference>
<name>A0AAV4I9D4_9GAST</name>
<feature type="region of interest" description="Disordered" evidence="1">
    <location>
        <begin position="66"/>
        <end position="142"/>
    </location>
</feature>
<evidence type="ECO:0000313" key="2">
    <source>
        <dbReference type="EMBL" id="GFS07034.1"/>
    </source>
</evidence>
<comment type="caution">
    <text evidence="2">The sequence shown here is derived from an EMBL/GenBank/DDBJ whole genome shotgun (WGS) entry which is preliminary data.</text>
</comment>
<feature type="compositionally biased region" description="Polar residues" evidence="1">
    <location>
        <begin position="66"/>
        <end position="75"/>
    </location>
</feature>
<protein>
    <submittedName>
        <fullName evidence="2">Endonuclease-reverse transcriptase</fullName>
    </submittedName>
</protein>
<accession>A0AAV4I9D4</accession>
<dbReference type="EMBL" id="BMAT01006140">
    <property type="protein sequence ID" value="GFS07034.1"/>
    <property type="molecule type" value="Genomic_DNA"/>
</dbReference>
<feature type="compositionally biased region" description="Basic and acidic residues" evidence="1">
    <location>
        <begin position="104"/>
        <end position="115"/>
    </location>
</feature>
<evidence type="ECO:0000313" key="3">
    <source>
        <dbReference type="Proteomes" id="UP000762676"/>
    </source>
</evidence>
<sequence>MKNKEKLKDTNIHISEDHTPRIREIRRKLGTFLNKFRNEGKRATMVYDHLIVDGARLCWDPITGTVRSPLQTQHQASDRAPHRAPRGAPDRVPDRASGRVWDLTPDRITDRDQERTPSTQHSNRGVVQSSRATRGNAATTNE</sequence>
<keyword evidence="2" id="KW-0540">Nuclease</keyword>
<feature type="compositionally biased region" description="Basic and acidic residues" evidence="1">
    <location>
        <begin position="88"/>
        <end position="97"/>
    </location>
</feature>
<reference evidence="2 3" key="1">
    <citation type="journal article" date="2021" name="Elife">
        <title>Chloroplast acquisition without the gene transfer in kleptoplastic sea slugs, Plakobranchus ocellatus.</title>
        <authorList>
            <person name="Maeda T."/>
            <person name="Takahashi S."/>
            <person name="Yoshida T."/>
            <person name="Shimamura S."/>
            <person name="Takaki Y."/>
            <person name="Nagai Y."/>
            <person name="Toyoda A."/>
            <person name="Suzuki Y."/>
            <person name="Arimoto A."/>
            <person name="Ishii H."/>
            <person name="Satoh N."/>
            <person name="Nishiyama T."/>
            <person name="Hasebe M."/>
            <person name="Maruyama T."/>
            <person name="Minagawa J."/>
            <person name="Obokata J."/>
            <person name="Shigenobu S."/>
        </authorList>
    </citation>
    <scope>NUCLEOTIDE SEQUENCE [LARGE SCALE GENOMIC DNA]</scope>
</reference>
<dbReference type="GO" id="GO:0004519">
    <property type="term" value="F:endonuclease activity"/>
    <property type="evidence" value="ECO:0007669"/>
    <property type="project" value="UniProtKB-KW"/>
</dbReference>
<keyword evidence="3" id="KW-1185">Reference proteome</keyword>
<organism evidence="2 3">
    <name type="scientific">Elysia marginata</name>
    <dbReference type="NCBI Taxonomy" id="1093978"/>
    <lineage>
        <taxon>Eukaryota</taxon>
        <taxon>Metazoa</taxon>
        <taxon>Spiralia</taxon>
        <taxon>Lophotrochozoa</taxon>
        <taxon>Mollusca</taxon>
        <taxon>Gastropoda</taxon>
        <taxon>Heterobranchia</taxon>
        <taxon>Euthyneura</taxon>
        <taxon>Panpulmonata</taxon>
        <taxon>Sacoglossa</taxon>
        <taxon>Placobranchoidea</taxon>
        <taxon>Plakobranchidae</taxon>
        <taxon>Elysia</taxon>
    </lineage>
</organism>
<keyword evidence="2" id="KW-0255">Endonuclease</keyword>
<feature type="compositionally biased region" description="Polar residues" evidence="1">
    <location>
        <begin position="116"/>
        <end position="142"/>
    </location>
</feature>
<evidence type="ECO:0000256" key="1">
    <source>
        <dbReference type="SAM" id="MobiDB-lite"/>
    </source>
</evidence>
<keyword evidence="2" id="KW-0378">Hydrolase</keyword>
<gene>
    <name evidence="2" type="ORF">ElyMa_002979600</name>
</gene>
<dbReference type="AlphaFoldDB" id="A0AAV4I9D4"/>